<sequence length="236" mass="26022">MPGDEPATDYRAVFWDIGGVVLDPDSVREAHEAFVGRLVEEYAPERSPEDAVETWRRAVGSYFRERDGTEFRSARTAYDRAVAEIAGQSIPESEWRPLFEAVTTEILRPEPGAVEAVERLADSELHVGVVSDVDTAEGLRILETFGVRDRFDSITTSQMVGRTKPDRRMFETALQEADAAPAEAVMIGDRYDHDVAGAKEVGLATVAYGADDGPAVDYRVEDLREVLDIVGASRKT</sequence>
<accession>A0A8U0HPT9</accession>
<dbReference type="GO" id="GO:0016787">
    <property type="term" value="F:hydrolase activity"/>
    <property type="evidence" value="ECO:0007669"/>
    <property type="project" value="UniProtKB-KW"/>
</dbReference>
<dbReference type="NCBIfam" id="TIGR01509">
    <property type="entry name" value="HAD-SF-IA-v3"/>
    <property type="match status" value="1"/>
</dbReference>
<dbReference type="Gene3D" id="3.40.50.1000">
    <property type="entry name" value="HAD superfamily/HAD-like"/>
    <property type="match status" value="1"/>
</dbReference>
<dbReference type="InterPro" id="IPR023198">
    <property type="entry name" value="PGP-like_dom2"/>
</dbReference>
<dbReference type="SUPFAM" id="SSF56784">
    <property type="entry name" value="HAD-like"/>
    <property type="match status" value="1"/>
</dbReference>
<dbReference type="PANTHER" id="PTHR43316:SF3">
    <property type="entry name" value="HALOACID DEHALOGENASE, TYPE II (AFU_ORTHOLOGUE AFUA_2G07750)-RELATED"/>
    <property type="match status" value="1"/>
</dbReference>
<protein>
    <submittedName>
        <fullName evidence="3">HAD family hydrolase</fullName>
    </submittedName>
</protein>
<name>A0A8U0HPT9_9EURY</name>
<reference evidence="3 4" key="1">
    <citation type="submission" date="2022-04" db="EMBL/GenBank/DDBJ databases">
        <title>Diverse halophilic archaea isolated from saline environments.</title>
        <authorList>
            <person name="Cui H.-L."/>
        </authorList>
    </citation>
    <scope>NUCLEOTIDE SEQUENCE [LARGE SCALE GENOMIC DNA]</scope>
    <source>
        <strain evidence="3 4">XZYJT49</strain>
    </source>
</reference>
<comment type="similarity">
    <text evidence="1">Belongs to the HAD-like hydrolase superfamily.</text>
</comment>
<dbReference type="PANTHER" id="PTHR43316">
    <property type="entry name" value="HYDROLASE, HALOACID DELAHOGENASE-RELATED"/>
    <property type="match status" value="1"/>
</dbReference>
<proteinExistence type="inferred from homology"/>
<keyword evidence="4" id="KW-1185">Reference proteome</keyword>
<dbReference type="RefSeq" id="WP_248648938.1">
    <property type="nucleotide sequence ID" value="NZ_CP096659.1"/>
</dbReference>
<dbReference type="Pfam" id="PF00702">
    <property type="entry name" value="Hydrolase"/>
    <property type="match status" value="1"/>
</dbReference>
<dbReference type="InterPro" id="IPR051540">
    <property type="entry name" value="S-2-haloacid_dehalogenase"/>
</dbReference>
<dbReference type="InterPro" id="IPR023214">
    <property type="entry name" value="HAD_sf"/>
</dbReference>
<dbReference type="InterPro" id="IPR036412">
    <property type="entry name" value="HAD-like_sf"/>
</dbReference>
<dbReference type="SFLD" id="SFLDG01129">
    <property type="entry name" value="C1.5:_HAD__Beta-PGM__Phosphata"/>
    <property type="match status" value="1"/>
</dbReference>
<organism evidence="3 4">
    <name type="scientific">Halorussus limi</name>
    <dbReference type="NCBI Taxonomy" id="2938695"/>
    <lineage>
        <taxon>Archaea</taxon>
        <taxon>Methanobacteriati</taxon>
        <taxon>Methanobacteriota</taxon>
        <taxon>Stenosarchaea group</taxon>
        <taxon>Halobacteria</taxon>
        <taxon>Halobacteriales</taxon>
        <taxon>Haladaptataceae</taxon>
        <taxon>Halorussus</taxon>
    </lineage>
</organism>
<evidence type="ECO:0000256" key="1">
    <source>
        <dbReference type="ARBA" id="ARBA00007958"/>
    </source>
</evidence>
<dbReference type="EMBL" id="CP096659">
    <property type="protein sequence ID" value="UPV72879.1"/>
    <property type="molecule type" value="Genomic_DNA"/>
</dbReference>
<dbReference type="InterPro" id="IPR006439">
    <property type="entry name" value="HAD-SF_hydro_IA"/>
</dbReference>
<dbReference type="SFLD" id="SFLDS00003">
    <property type="entry name" value="Haloacid_Dehalogenase"/>
    <property type="match status" value="1"/>
</dbReference>
<evidence type="ECO:0000256" key="2">
    <source>
        <dbReference type="ARBA" id="ARBA00022801"/>
    </source>
</evidence>
<dbReference type="Proteomes" id="UP000830729">
    <property type="component" value="Chromosome"/>
</dbReference>
<evidence type="ECO:0000313" key="4">
    <source>
        <dbReference type="Proteomes" id="UP000830729"/>
    </source>
</evidence>
<dbReference type="Gene3D" id="1.10.150.240">
    <property type="entry name" value="Putative phosphatase, domain 2"/>
    <property type="match status" value="1"/>
</dbReference>
<gene>
    <name evidence="3" type="ORF">M0R89_09995</name>
</gene>
<keyword evidence="2 3" id="KW-0378">Hydrolase</keyword>
<evidence type="ECO:0000313" key="3">
    <source>
        <dbReference type="EMBL" id="UPV72879.1"/>
    </source>
</evidence>
<dbReference type="KEGG" id="halx:M0R89_09995"/>
<dbReference type="AlphaFoldDB" id="A0A8U0HPT9"/>
<dbReference type="NCBIfam" id="TIGR01549">
    <property type="entry name" value="HAD-SF-IA-v1"/>
    <property type="match status" value="1"/>
</dbReference>
<dbReference type="GeneID" id="72185532"/>